<dbReference type="Pfam" id="PF09532">
    <property type="entry name" value="FDF"/>
    <property type="match status" value="1"/>
</dbReference>
<feature type="domain" description="FFD box profile" evidence="5">
    <location>
        <begin position="118"/>
        <end position="134"/>
    </location>
</feature>
<dbReference type="OrthoDB" id="21539at2759"/>
<feature type="compositionally biased region" description="Low complexity" evidence="3">
    <location>
        <begin position="1"/>
        <end position="17"/>
    </location>
</feature>
<evidence type="ECO:0000256" key="2">
    <source>
        <dbReference type="PROSITE-ProRule" id="PRU00869"/>
    </source>
</evidence>
<evidence type="ECO:0008006" key="9">
    <source>
        <dbReference type="Google" id="ProtNLM"/>
    </source>
</evidence>
<dbReference type="PROSITE" id="PS51512">
    <property type="entry name" value="DFDF"/>
    <property type="match status" value="1"/>
</dbReference>
<feature type="region of interest" description="Disordered" evidence="3">
    <location>
        <begin position="89"/>
        <end position="245"/>
    </location>
</feature>
<keyword evidence="8" id="KW-1185">Reference proteome</keyword>
<evidence type="ECO:0000256" key="3">
    <source>
        <dbReference type="SAM" id="MobiDB-lite"/>
    </source>
</evidence>
<dbReference type="AlphaFoldDB" id="A0A9W8LQ72"/>
<dbReference type="InterPro" id="IPR025762">
    <property type="entry name" value="DFDF"/>
</dbReference>
<gene>
    <name evidence="7" type="ORF">H4R20_006449</name>
</gene>
<proteinExistence type="predicted"/>
<feature type="compositionally biased region" description="Polar residues" evidence="3">
    <location>
        <begin position="115"/>
        <end position="132"/>
    </location>
</feature>
<dbReference type="InterPro" id="IPR025761">
    <property type="entry name" value="FFD_box"/>
</dbReference>
<name>A0A9W8LQ72_9FUNG</name>
<accession>A0A9W8LQ72</accession>
<dbReference type="Proteomes" id="UP001140094">
    <property type="component" value="Unassembled WGS sequence"/>
</dbReference>
<feature type="compositionally biased region" description="Gly residues" evidence="3">
    <location>
        <begin position="184"/>
        <end position="209"/>
    </location>
</feature>
<comment type="caution">
    <text evidence="7">The sequence shown here is derived from an EMBL/GenBank/DDBJ whole genome shotgun (WGS) entry which is preliminary data.</text>
</comment>
<feature type="region of interest" description="Disordered" evidence="3">
    <location>
        <begin position="1"/>
        <end position="49"/>
    </location>
</feature>
<evidence type="ECO:0000259" key="6">
    <source>
        <dbReference type="PROSITE" id="PS51536"/>
    </source>
</evidence>
<feature type="compositionally biased region" description="Gly residues" evidence="3">
    <location>
        <begin position="18"/>
        <end position="43"/>
    </location>
</feature>
<reference evidence="7" key="1">
    <citation type="submission" date="2022-07" db="EMBL/GenBank/DDBJ databases">
        <title>Phylogenomic reconstructions and comparative analyses of Kickxellomycotina fungi.</title>
        <authorList>
            <person name="Reynolds N.K."/>
            <person name="Stajich J.E."/>
            <person name="Barry K."/>
            <person name="Grigoriev I.V."/>
            <person name="Crous P."/>
            <person name="Smith M.E."/>
        </authorList>
    </citation>
    <scope>NUCLEOTIDE SEQUENCE</scope>
    <source>
        <strain evidence="7">NRRL 1565</strain>
    </source>
</reference>
<evidence type="ECO:0000259" key="4">
    <source>
        <dbReference type="PROSITE" id="PS51512"/>
    </source>
</evidence>
<dbReference type="EMBL" id="JANBUO010002785">
    <property type="protein sequence ID" value="KAJ2793744.1"/>
    <property type="molecule type" value="Genomic_DNA"/>
</dbReference>
<protein>
    <recommendedName>
        <fullName evidence="9">TFG box profile domain-containing protein</fullName>
    </recommendedName>
</protein>
<feature type="short sequence motif" description="TFG box" evidence="2">
    <location>
        <begin position="149"/>
        <end position="169"/>
    </location>
</feature>
<feature type="compositionally biased region" description="Basic and acidic residues" evidence="3">
    <location>
        <begin position="147"/>
        <end position="160"/>
    </location>
</feature>
<dbReference type="PANTHER" id="PTHR13586">
    <property type="entry name" value="SCD6 PROTEIN-RELATED"/>
    <property type="match status" value="1"/>
</dbReference>
<evidence type="ECO:0000313" key="8">
    <source>
        <dbReference type="Proteomes" id="UP001140094"/>
    </source>
</evidence>
<dbReference type="InterPro" id="IPR019050">
    <property type="entry name" value="FDF_dom"/>
</dbReference>
<dbReference type="InterPro" id="IPR025768">
    <property type="entry name" value="TFG_box"/>
</dbReference>
<organism evidence="7 8">
    <name type="scientific">Coemansia guatemalensis</name>
    <dbReference type="NCBI Taxonomy" id="2761395"/>
    <lineage>
        <taxon>Eukaryota</taxon>
        <taxon>Fungi</taxon>
        <taxon>Fungi incertae sedis</taxon>
        <taxon>Zoopagomycota</taxon>
        <taxon>Kickxellomycotina</taxon>
        <taxon>Kickxellomycetes</taxon>
        <taxon>Kickxellales</taxon>
        <taxon>Kickxellaceae</taxon>
        <taxon>Coemansia</taxon>
    </lineage>
</organism>
<sequence length="245" mass="26241">QESQRYQQGGYVQRGGYVARGGRGGYNNRGNGPRRGGYQGRGGYHARQGQPIEVPESDFDFETSNLKLNKDDLAKEFSKLNVHIADGDAAASSSADGGAAGVGTSRDGAGRATVGSGQSYAPKSSFFDNISCESKERMQMSEGGMSIEERRSKQHAERQQNVETFGQASAEQNRLRYNRYHSGMRGGSGGGWRGGRGGRGGYNRGGYRGNGYRNQDGREYYPSQQQQQDGARAGSAATPGPSAQA</sequence>
<feature type="short sequence motif" description="FFD box" evidence="1">
    <location>
        <begin position="118"/>
        <end position="134"/>
    </location>
</feature>
<feature type="compositionally biased region" description="Polar residues" evidence="3">
    <location>
        <begin position="161"/>
        <end position="172"/>
    </location>
</feature>
<feature type="domain" description="DFDF" evidence="4">
    <location>
        <begin position="47"/>
        <end position="83"/>
    </location>
</feature>
<dbReference type="PROSITE" id="PS51536">
    <property type="entry name" value="TFG"/>
    <property type="match status" value="1"/>
</dbReference>
<feature type="non-terminal residue" evidence="7">
    <location>
        <position position="1"/>
    </location>
</feature>
<dbReference type="SMART" id="SM01199">
    <property type="entry name" value="FDF"/>
    <property type="match status" value="1"/>
</dbReference>
<evidence type="ECO:0000313" key="7">
    <source>
        <dbReference type="EMBL" id="KAJ2793744.1"/>
    </source>
</evidence>
<feature type="domain" description="TFG box profile" evidence="6">
    <location>
        <begin position="149"/>
        <end position="169"/>
    </location>
</feature>
<dbReference type="PROSITE" id="PS51513">
    <property type="entry name" value="FFD"/>
    <property type="match status" value="1"/>
</dbReference>
<evidence type="ECO:0000256" key="1">
    <source>
        <dbReference type="PROSITE-ProRule" id="PRU00846"/>
    </source>
</evidence>
<evidence type="ECO:0000259" key="5">
    <source>
        <dbReference type="PROSITE" id="PS51513"/>
    </source>
</evidence>